<accession>A0AAD3TD04</accession>
<dbReference type="SUPFAM" id="SSF53098">
    <property type="entry name" value="Ribonuclease H-like"/>
    <property type="match status" value="1"/>
</dbReference>
<dbReference type="PANTHER" id="PTHR48475:SF2">
    <property type="entry name" value="RIBONUCLEASE H"/>
    <property type="match status" value="1"/>
</dbReference>
<dbReference type="InterPro" id="IPR002156">
    <property type="entry name" value="RNaseH_domain"/>
</dbReference>
<dbReference type="Proteomes" id="UP001279734">
    <property type="component" value="Unassembled WGS sequence"/>
</dbReference>
<dbReference type="PROSITE" id="PS50879">
    <property type="entry name" value="RNASE_H_1"/>
    <property type="match status" value="1"/>
</dbReference>
<evidence type="ECO:0000313" key="3">
    <source>
        <dbReference type="Proteomes" id="UP001279734"/>
    </source>
</evidence>
<gene>
    <name evidence="2" type="ORF">Nepgr_028821</name>
</gene>
<feature type="domain" description="RNase H type-1" evidence="1">
    <location>
        <begin position="80"/>
        <end position="135"/>
    </location>
</feature>
<evidence type="ECO:0000259" key="1">
    <source>
        <dbReference type="PROSITE" id="PS50879"/>
    </source>
</evidence>
<dbReference type="InterPro" id="IPR012337">
    <property type="entry name" value="RNaseH-like_sf"/>
</dbReference>
<reference evidence="2" key="1">
    <citation type="submission" date="2023-05" db="EMBL/GenBank/DDBJ databases">
        <title>Nepenthes gracilis genome sequencing.</title>
        <authorList>
            <person name="Fukushima K."/>
        </authorList>
    </citation>
    <scope>NUCLEOTIDE SEQUENCE</scope>
    <source>
        <strain evidence="2">SING2019-196</strain>
    </source>
</reference>
<dbReference type="GO" id="GO:0003676">
    <property type="term" value="F:nucleic acid binding"/>
    <property type="evidence" value="ECO:0007669"/>
    <property type="project" value="InterPro"/>
</dbReference>
<dbReference type="PANTHER" id="PTHR48475">
    <property type="entry name" value="RIBONUCLEASE H"/>
    <property type="match status" value="1"/>
</dbReference>
<dbReference type="EMBL" id="BSYO01000032">
    <property type="protein sequence ID" value="GMH26978.1"/>
    <property type="molecule type" value="Genomic_DNA"/>
</dbReference>
<evidence type="ECO:0000313" key="2">
    <source>
        <dbReference type="EMBL" id="GMH26978.1"/>
    </source>
</evidence>
<dbReference type="Gene3D" id="3.30.420.10">
    <property type="entry name" value="Ribonuclease H-like superfamily/Ribonuclease H"/>
    <property type="match status" value="1"/>
</dbReference>
<sequence>MPYFQAHRIVVLTDQPLKSILQKLDISRRLVKWAIELGEFDIEFQPRPTVKAQALADFIVETTTPVLEEQPKESAELLVGVPKWILHVDGSSTDTGSGTGVVLTNPDGFEVKYSLGLKFLATNNIAEYEALLAGL</sequence>
<proteinExistence type="predicted"/>
<keyword evidence="3" id="KW-1185">Reference proteome</keyword>
<dbReference type="GO" id="GO:0004523">
    <property type="term" value="F:RNA-DNA hybrid ribonuclease activity"/>
    <property type="evidence" value="ECO:0007669"/>
    <property type="project" value="InterPro"/>
</dbReference>
<dbReference type="InterPro" id="IPR036397">
    <property type="entry name" value="RNaseH_sf"/>
</dbReference>
<dbReference type="AlphaFoldDB" id="A0AAD3TD04"/>
<comment type="caution">
    <text evidence="2">The sequence shown here is derived from an EMBL/GenBank/DDBJ whole genome shotgun (WGS) entry which is preliminary data.</text>
</comment>
<protein>
    <recommendedName>
        <fullName evidence="1">RNase H type-1 domain-containing protein</fullName>
    </recommendedName>
</protein>
<name>A0AAD3TD04_NEPGR</name>
<organism evidence="2 3">
    <name type="scientific">Nepenthes gracilis</name>
    <name type="common">Slender pitcher plant</name>
    <dbReference type="NCBI Taxonomy" id="150966"/>
    <lineage>
        <taxon>Eukaryota</taxon>
        <taxon>Viridiplantae</taxon>
        <taxon>Streptophyta</taxon>
        <taxon>Embryophyta</taxon>
        <taxon>Tracheophyta</taxon>
        <taxon>Spermatophyta</taxon>
        <taxon>Magnoliopsida</taxon>
        <taxon>eudicotyledons</taxon>
        <taxon>Gunneridae</taxon>
        <taxon>Pentapetalae</taxon>
        <taxon>Caryophyllales</taxon>
        <taxon>Nepenthaceae</taxon>
        <taxon>Nepenthes</taxon>
    </lineage>
</organism>